<keyword evidence="3" id="KW-1185">Reference proteome</keyword>
<evidence type="ECO:0000259" key="1">
    <source>
        <dbReference type="PROSITE" id="PS51781"/>
    </source>
</evidence>
<dbReference type="OrthoDB" id="370541at2"/>
<evidence type="ECO:0000313" key="2">
    <source>
        <dbReference type="EMBL" id="CVK16877.1"/>
    </source>
</evidence>
<dbReference type="Pfam" id="PF08239">
    <property type="entry name" value="SH3_3"/>
    <property type="match status" value="1"/>
</dbReference>
<reference evidence="2 3" key="1">
    <citation type="submission" date="2016-01" db="EMBL/GenBank/DDBJ databases">
        <authorList>
            <person name="McClelland M."/>
            <person name="Jain A."/>
            <person name="Saraogi P."/>
            <person name="Mendelson R."/>
            <person name="Westerman R."/>
            <person name="SanMiguel P."/>
            <person name="Csonka L."/>
        </authorList>
    </citation>
    <scope>NUCLEOTIDE SEQUENCE [LARGE SCALE GENOMIC DNA]</scope>
    <source>
        <strain evidence="2 3">R-53146</strain>
    </source>
</reference>
<dbReference type="AlphaFoldDB" id="A0A0X3AS15"/>
<dbReference type="EMBL" id="FCOR01000012">
    <property type="protein sequence ID" value="CVK16877.1"/>
    <property type="molecule type" value="Genomic_DNA"/>
</dbReference>
<dbReference type="PROSITE" id="PS51781">
    <property type="entry name" value="SH3B"/>
    <property type="match status" value="1"/>
</dbReference>
<dbReference type="Proteomes" id="UP000182761">
    <property type="component" value="Unassembled WGS sequence"/>
</dbReference>
<dbReference type="RefSeq" id="WP_055426062.1">
    <property type="nucleotide sequence ID" value="NZ_FCOR01000012.1"/>
</dbReference>
<gene>
    <name evidence="2" type="ORF">Ga0061079_1128</name>
</gene>
<evidence type="ECO:0000313" key="3">
    <source>
        <dbReference type="Proteomes" id="UP000182761"/>
    </source>
</evidence>
<dbReference type="SMART" id="SM00287">
    <property type="entry name" value="SH3b"/>
    <property type="match status" value="1"/>
</dbReference>
<feature type="domain" description="SH3b" evidence="1">
    <location>
        <begin position="74"/>
        <end position="139"/>
    </location>
</feature>
<organism evidence="2 3">
    <name type="scientific">Apibacter mensalis</name>
    <dbReference type="NCBI Taxonomy" id="1586267"/>
    <lineage>
        <taxon>Bacteria</taxon>
        <taxon>Pseudomonadati</taxon>
        <taxon>Bacteroidota</taxon>
        <taxon>Flavobacteriia</taxon>
        <taxon>Flavobacteriales</taxon>
        <taxon>Weeksellaceae</taxon>
        <taxon>Apibacter</taxon>
    </lineage>
</organism>
<dbReference type="InterPro" id="IPR003646">
    <property type="entry name" value="SH3-like_bac-type"/>
</dbReference>
<protein>
    <submittedName>
        <fullName evidence="2">SH3 domain-containing protein</fullName>
    </submittedName>
</protein>
<proteinExistence type="predicted"/>
<dbReference type="Gene3D" id="2.30.30.40">
    <property type="entry name" value="SH3 Domains"/>
    <property type="match status" value="1"/>
</dbReference>
<accession>A0A0X3AS15</accession>
<name>A0A0X3AS15_9FLAO</name>
<sequence>MALQDKYAELINKAKSLDTTNLSIKEQDNVLYIDGEVSNGEFKDQLWSVYNKIDPDFRSGDLILNINVSSNAPSSKYKVTTQSSNLNIRKGPGTDQPILGKAAHQSTVTFLSKYNDDWYLIRSEDGTEGYCNTEYLTAI</sequence>
<dbReference type="STRING" id="1586267.GCA_001418685_01741"/>